<evidence type="ECO:0000256" key="1">
    <source>
        <dbReference type="SAM" id="Phobius"/>
    </source>
</evidence>
<sequence length="120" mass="12499">MIEWLTVASVTFSVAAGLISVVAGIRGNPPRDLTVLGTLSVAGVLVVLLVVAIVQPLVGNPPGGNALEFWLYLVTAIAMTIAVTVWALVDRTRFGTIAMGVVSLAIAVMIVRMSIIWNGA</sequence>
<keyword evidence="1" id="KW-1133">Transmembrane helix</keyword>
<proteinExistence type="predicted"/>
<name>A0A6J6BTR0_9ZZZZ</name>
<dbReference type="EMBL" id="CAEZSG010000117">
    <property type="protein sequence ID" value="CAB4541528.1"/>
    <property type="molecule type" value="Genomic_DNA"/>
</dbReference>
<feature type="transmembrane region" description="Helical" evidence="1">
    <location>
        <begin position="96"/>
        <end position="117"/>
    </location>
</feature>
<protein>
    <submittedName>
        <fullName evidence="2">Unannotated protein</fullName>
    </submittedName>
</protein>
<keyword evidence="1" id="KW-0812">Transmembrane</keyword>
<feature type="transmembrane region" description="Helical" evidence="1">
    <location>
        <begin position="69"/>
        <end position="89"/>
    </location>
</feature>
<dbReference type="AlphaFoldDB" id="A0A6J6BTR0"/>
<feature type="transmembrane region" description="Helical" evidence="1">
    <location>
        <begin position="6"/>
        <end position="26"/>
    </location>
</feature>
<evidence type="ECO:0000313" key="2">
    <source>
        <dbReference type="EMBL" id="CAB4541528.1"/>
    </source>
</evidence>
<feature type="transmembrane region" description="Helical" evidence="1">
    <location>
        <begin position="33"/>
        <end position="57"/>
    </location>
</feature>
<accession>A0A6J6BTR0</accession>
<organism evidence="2">
    <name type="scientific">freshwater metagenome</name>
    <dbReference type="NCBI Taxonomy" id="449393"/>
    <lineage>
        <taxon>unclassified sequences</taxon>
        <taxon>metagenomes</taxon>
        <taxon>ecological metagenomes</taxon>
    </lineage>
</organism>
<keyword evidence="1" id="KW-0472">Membrane</keyword>
<gene>
    <name evidence="2" type="ORF">UFOPK1413_00759</name>
</gene>
<reference evidence="2" key="1">
    <citation type="submission" date="2020-05" db="EMBL/GenBank/DDBJ databases">
        <authorList>
            <person name="Chiriac C."/>
            <person name="Salcher M."/>
            <person name="Ghai R."/>
            <person name="Kavagutti S V."/>
        </authorList>
    </citation>
    <scope>NUCLEOTIDE SEQUENCE</scope>
</reference>